<evidence type="ECO:0000256" key="3">
    <source>
        <dbReference type="ARBA" id="ARBA00011989"/>
    </source>
</evidence>
<dbReference type="EMBL" id="JAFLQW010000219">
    <property type="protein sequence ID" value="MBO0349028.1"/>
    <property type="molecule type" value="Genomic_DNA"/>
</dbReference>
<dbReference type="InterPro" id="IPR016040">
    <property type="entry name" value="NAD(P)-bd_dom"/>
</dbReference>
<evidence type="ECO:0000313" key="7">
    <source>
        <dbReference type="Proteomes" id="UP000664844"/>
    </source>
</evidence>
<dbReference type="Gene3D" id="3.10.28.10">
    <property type="entry name" value="Homing endonucleases"/>
    <property type="match status" value="1"/>
</dbReference>
<dbReference type="SUPFAM" id="SSF51294">
    <property type="entry name" value="Hedgehog/intein (Hint) domain"/>
    <property type="match status" value="1"/>
</dbReference>
<gene>
    <name evidence="6" type="ORF">J0895_07925</name>
</gene>
<dbReference type="Pfam" id="PF16363">
    <property type="entry name" value="GDP_Man_Dehyd"/>
    <property type="match status" value="2"/>
</dbReference>
<comment type="similarity">
    <text evidence="2">Belongs to the NAD(P)-dependent epimerase/dehydratase family. GDP-mannose 4,6-dehydratase subfamily.</text>
</comment>
<sequence>MTQQRKRALITGITGQDGSYLSELLLEKGYEVHGIIRRTSTFNTDRIDHLYVDPHSEEARLFLHYGDLTDGVTLRRILEEVKPVEIYNLGAQSHVRVSFDSPEYTVDTVAMGTLRLLEAIRDYQHRTGIQVRFYQAGSSEMFGKVLEVPQKETTPFYPRSPYSCAKVYAHWQTINYRESYDLFACNGILFNHECVIDNTPVFIRQDGLIDLVSIAEIVPHHTETGHQNRYTTDIRDGNGFEVWDATGWAQVTCMTATWNGATEQPNKTVHRIAAEGAVYHATRDHVVFVEQGELAVEKPAGEVKVGDSLALIDLPRSPEQIDITETEAWLLGVFVAAAEIDSSSQVILTIPDPTLTSRLAASWRKVSGGTCDRLGESHLQLSGNCAYGDYLRSELYNKSQDKRIPKRILNAGDRERLAFLDGFKAVSPLAGDSFTVQTPSAGLAAGLYWMSVTTLQQPAWIATEPQGDCLYYQIHVNATPPQGTPRAQVVTAEPINYQGWLFDLATTTGTFHAGVGQGWIHNSPRRGETFVTRKITRAVARIVAGKQKKLFLGNLDSQRDWGYAKDYVRAMWLMLQQDEPDDYVVATNETHSIRKFLDLAFNFVNLNWEDYVEFDPRYLRPAEVDLLIGDASKAKEKLGWEPSITFEQLVALMVDSDLKAIGVESPTGQPIIDRAFIRQDSGQMVD</sequence>
<proteinExistence type="inferred from homology"/>
<dbReference type="InterPro" id="IPR027434">
    <property type="entry name" value="Homing_endonucl"/>
</dbReference>
<dbReference type="Gene3D" id="3.40.50.720">
    <property type="entry name" value="NAD(P)-binding Rossmann-like Domain"/>
    <property type="match status" value="1"/>
</dbReference>
<dbReference type="SUPFAM" id="SSF51735">
    <property type="entry name" value="NAD(P)-binding Rossmann-fold domains"/>
    <property type="match status" value="2"/>
</dbReference>
<evidence type="ECO:0000256" key="4">
    <source>
        <dbReference type="ARBA" id="ARBA00023239"/>
    </source>
</evidence>
<dbReference type="Proteomes" id="UP000664844">
    <property type="component" value="Unassembled WGS sequence"/>
</dbReference>
<dbReference type="PANTHER" id="PTHR43715:SF1">
    <property type="entry name" value="GDP-MANNOSE 4,6 DEHYDRATASE"/>
    <property type="match status" value="1"/>
</dbReference>
<evidence type="ECO:0000256" key="1">
    <source>
        <dbReference type="ARBA" id="ARBA00001937"/>
    </source>
</evidence>
<keyword evidence="4" id="KW-0456">Lyase</keyword>
<keyword evidence="7" id="KW-1185">Reference proteome</keyword>
<dbReference type="PANTHER" id="PTHR43715">
    <property type="entry name" value="GDP-MANNOSE 4,6-DEHYDRATASE"/>
    <property type="match status" value="1"/>
</dbReference>
<dbReference type="InterPro" id="IPR036844">
    <property type="entry name" value="Hint_dom_sf"/>
</dbReference>
<dbReference type="Gene3D" id="3.90.25.10">
    <property type="entry name" value="UDP-galactose 4-epimerase, domain 1"/>
    <property type="match status" value="2"/>
</dbReference>
<comment type="cofactor">
    <cofactor evidence="1">
        <name>NADP(+)</name>
        <dbReference type="ChEBI" id="CHEBI:58349"/>
    </cofactor>
</comment>
<organism evidence="6 7">
    <name type="scientific">Phormidium pseudopriestleyi FRX01</name>
    <dbReference type="NCBI Taxonomy" id="1759528"/>
    <lineage>
        <taxon>Bacteria</taxon>
        <taxon>Bacillati</taxon>
        <taxon>Cyanobacteriota</taxon>
        <taxon>Cyanophyceae</taxon>
        <taxon>Oscillatoriophycideae</taxon>
        <taxon>Oscillatoriales</taxon>
        <taxon>Oscillatoriaceae</taxon>
        <taxon>Phormidium</taxon>
    </lineage>
</organism>
<dbReference type="EC" id="4.2.1.47" evidence="3"/>
<feature type="domain" description="NAD(P)-binding" evidence="5">
    <location>
        <begin position="9"/>
        <end position="195"/>
    </location>
</feature>
<reference evidence="6 7" key="1">
    <citation type="submission" date="2021-03" db="EMBL/GenBank/DDBJ databases">
        <title>Metabolic Capacity of the Antarctic Cyanobacterium Phormidium pseudopriestleyi that Sustains Oxygenic Photosynthesis in the Presence of Hydrogen Sulfide.</title>
        <authorList>
            <person name="Lumian J.E."/>
            <person name="Jungblut A.D."/>
            <person name="Dillon M.L."/>
            <person name="Hawes I."/>
            <person name="Doran P.T."/>
            <person name="Mackey T.J."/>
            <person name="Dick G.J."/>
            <person name="Grettenberger C.L."/>
            <person name="Sumner D.Y."/>
        </authorList>
    </citation>
    <scope>NUCLEOTIDE SEQUENCE [LARGE SCALE GENOMIC DNA]</scope>
    <source>
        <strain evidence="6 7">FRX01</strain>
    </source>
</reference>
<name>A0ABS3FQD2_9CYAN</name>
<accession>A0ABS3FQD2</accession>
<feature type="domain" description="NAD(P)-binding" evidence="5">
    <location>
        <begin position="512"/>
        <end position="653"/>
    </location>
</feature>
<evidence type="ECO:0000256" key="2">
    <source>
        <dbReference type="ARBA" id="ARBA00009263"/>
    </source>
</evidence>
<protein>
    <recommendedName>
        <fullName evidence="3">GDP-mannose 4,6-dehydratase</fullName>
        <ecNumber evidence="3">4.2.1.47</ecNumber>
    </recommendedName>
</protein>
<evidence type="ECO:0000259" key="5">
    <source>
        <dbReference type="Pfam" id="PF16363"/>
    </source>
</evidence>
<dbReference type="InterPro" id="IPR036291">
    <property type="entry name" value="NAD(P)-bd_dom_sf"/>
</dbReference>
<evidence type="ECO:0000313" key="6">
    <source>
        <dbReference type="EMBL" id="MBO0349028.1"/>
    </source>
</evidence>
<comment type="caution">
    <text evidence="6">The sequence shown here is derived from an EMBL/GenBank/DDBJ whole genome shotgun (WGS) entry which is preliminary data.</text>
</comment>
<dbReference type="CDD" id="cd05260">
    <property type="entry name" value="GDP_MD_SDR_e"/>
    <property type="match status" value="1"/>
</dbReference>
<dbReference type="InterPro" id="IPR006368">
    <property type="entry name" value="GDP_Man_deHydtase"/>
</dbReference>